<gene>
    <name evidence="2" type="ORF">SAMN04488073_0252</name>
</gene>
<dbReference type="STRING" id="375760.SAMN04488073_0252"/>
<evidence type="ECO:0000313" key="2">
    <source>
        <dbReference type="EMBL" id="SFR38761.1"/>
    </source>
</evidence>
<dbReference type="OrthoDB" id="9795903at2"/>
<proteinExistence type="predicted"/>
<dbReference type="AlphaFoldDB" id="A0A1I6G9F3"/>
<accession>A0A1I6G9F3</accession>
<name>A0A1I6G9F3_9GAMM</name>
<reference evidence="3" key="1">
    <citation type="submission" date="2016-10" db="EMBL/GenBank/DDBJ databases">
        <authorList>
            <person name="Varghese N."/>
            <person name="Submissions S."/>
        </authorList>
    </citation>
    <scope>NUCLEOTIDE SEQUENCE [LARGE SCALE GENOMIC DNA]</scope>
    <source>
        <strain evidence="3">CGMCC 1.6294</strain>
    </source>
</reference>
<dbReference type="SMART" id="SM00953">
    <property type="entry name" value="RES"/>
    <property type="match status" value="1"/>
</dbReference>
<dbReference type="RefSeq" id="WP_091985111.1">
    <property type="nucleotide sequence ID" value="NZ_FOYV01000001.1"/>
</dbReference>
<sequence length="232" mass="26010">MRPTPPLVLPEWKAHRIIPSHYPPIDLFERIYDTAEELDIAFEIEAMTNDRLLDQAGNLQLVPTEDRLIGPGASPVMAAFTHLGFGSRFTNGDFGVYYAADSLETAIAETVYHKELEMAAANEESIELTMRCYVGDIARPMHDIRASDFADLHDPNDYSASQAFGAKYRSKGSDGLLYHSVRRPGHECIAAFRPVALHAPVQGGHLRYFWDGQKRRITHWARISDAHEVGFG</sequence>
<dbReference type="Proteomes" id="UP000199290">
    <property type="component" value="Unassembled WGS sequence"/>
</dbReference>
<protein>
    <submittedName>
        <fullName evidence="2">RES domain-containing protein</fullName>
    </submittedName>
</protein>
<feature type="domain" description="RES" evidence="1">
    <location>
        <begin position="79"/>
        <end position="203"/>
    </location>
</feature>
<evidence type="ECO:0000313" key="3">
    <source>
        <dbReference type="Proteomes" id="UP000199290"/>
    </source>
</evidence>
<evidence type="ECO:0000259" key="1">
    <source>
        <dbReference type="SMART" id="SM00953"/>
    </source>
</evidence>
<dbReference type="InterPro" id="IPR014914">
    <property type="entry name" value="RES_dom"/>
</dbReference>
<dbReference type="Pfam" id="PF08808">
    <property type="entry name" value="RES"/>
    <property type="match status" value="1"/>
</dbReference>
<dbReference type="EMBL" id="FOYV01000001">
    <property type="protein sequence ID" value="SFR38761.1"/>
    <property type="molecule type" value="Genomic_DNA"/>
</dbReference>
<keyword evidence="3" id="KW-1185">Reference proteome</keyword>
<organism evidence="2 3">
    <name type="scientific">Marinobacter gudaonensis</name>
    <dbReference type="NCBI Taxonomy" id="375760"/>
    <lineage>
        <taxon>Bacteria</taxon>
        <taxon>Pseudomonadati</taxon>
        <taxon>Pseudomonadota</taxon>
        <taxon>Gammaproteobacteria</taxon>
        <taxon>Pseudomonadales</taxon>
        <taxon>Marinobacteraceae</taxon>
        <taxon>Marinobacter</taxon>
    </lineage>
</organism>